<protein>
    <submittedName>
        <fullName evidence="1">DUF2442 domain-containing protein</fullName>
    </submittedName>
</protein>
<organism evidence="1 2">
    <name type="scientific">Pusillimonas minor</name>
    <dbReference type="NCBI Taxonomy" id="2697024"/>
    <lineage>
        <taxon>Bacteria</taxon>
        <taxon>Pseudomonadati</taxon>
        <taxon>Pseudomonadota</taxon>
        <taxon>Betaproteobacteria</taxon>
        <taxon>Burkholderiales</taxon>
        <taxon>Alcaligenaceae</taxon>
        <taxon>Pusillimonas</taxon>
    </lineage>
</organism>
<dbReference type="SUPFAM" id="SSF47413">
    <property type="entry name" value="lambda repressor-like DNA-binding domains"/>
    <property type="match status" value="1"/>
</dbReference>
<dbReference type="InterPro" id="IPR018841">
    <property type="entry name" value="DUF2442"/>
</dbReference>
<gene>
    <name evidence="1" type="ORF">GTU67_04900</name>
</gene>
<dbReference type="SUPFAM" id="SSF143880">
    <property type="entry name" value="NE0471 N-terminal domain-like"/>
    <property type="match status" value="1"/>
</dbReference>
<dbReference type="RefSeq" id="WP_185779004.1">
    <property type="nucleotide sequence ID" value="NZ_JACJUU010000002.1"/>
</dbReference>
<dbReference type="Gene3D" id="1.10.260.40">
    <property type="entry name" value="lambda repressor-like DNA-binding domains"/>
    <property type="match status" value="1"/>
</dbReference>
<dbReference type="Gene3D" id="3.30.2020.10">
    <property type="entry name" value="NE0471-like N-terminal domain"/>
    <property type="match status" value="1"/>
</dbReference>
<comment type="caution">
    <text evidence="1">The sequence shown here is derived from an EMBL/GenBank/DDBJ whole genome shotgun (WGS) entry which is preliminary data.</text>
</comment>
<evidence type="ECO:0000313" key="1">
    <source>
        <dbReference type="EMBL" id="MBC2769253.1"/>
    </source>
</evidence>
<accession>A0A842HLW3</accession>
<dbReference type="Pfam" id="PF10387">
    <property type="entry name" value="DUF2442"/>
    <property type="match status" value="1"/>
</dbReference>
<dbReference type="InterPro" id="IPR010982">
    <property type="entry name" value="Lambda_DNA-bd_dom_sf"/>
</dbReference>
<sequence length="154" mass="17607">MSDFFYPKLKAVEALSPYVLRTRWSTNEVLDVNIEPVLRKTPDFTALLEPETFAKAHVAQWGHGVEWFDTELGADNVYAWGKEQAGEVSHQMLDAWMRRNELSLSLAAQALGISRRMVSYYRTAHKPIPKTIWLACLGWESLSREQARKLQAAV</sequence>
<dbReference type="EMBL" id="JACJUU010000002">
    <property type="protein sequence ID" value="MBC2769253.1"/>
    <property type="molecule type" value="Genomic_DNA"/>
</dbReference>
<dbReference type="AlphaFoldDB" id="A0A842HLW3"/>
<dbReference type="GO" id="GO:0003677">
    <property type="term" value="F:DNA binding"/>
    <property type="evidence" value="ECO:0007669"/>
    <property type="project" value="InterPro"/>
</dbReference>
<dbReference type="InterPro" id="IPR036782">
    <property type="entry name" value="NE0471-like_N"/>
</dbReference>
<dbReference type="Proteomes" id="UP000545386">
    <property type="component" value="Unassembled WGS sequence"/>
</dbReference>
<evidence type="ECO:0000313" key="2">
    <source>
        <dbReference type="Proteomes" id="UP000545386"/>
    </source>
</evidence>
<name>A0A842HLW3_9BURK</name>
<keyword evidence="2" id="KW-1185">Reference proteome</keyword>
<proteinExistence type="predicted"/>
<reference evidence="1 2" key="1">
    <citation type="submission" date="2020-08" db="EMBL/GenBank/DDBJ databases">
        <title>Paraeoetvoesia sp. YC-7-48 draft genome sequence.</title>
        <authorList>
            <person name="Yao L."/>
        </authorList>
    </citation>
    <scope>NUCLEOTIDE SEQUENCE [LARGE SCALE GENOMIC DNA]</scope>
    <source>
        <strain evidence="2">YC-7-48</strain>
    </source>
</reference>